<accession>A0A8S1XMI7</accession>
<comment type="caution">
    <text evidence="1">The sequence shown here is derived from an EMBL/GenBank/DDBJ whole genome shotgun (WGS) entry which is preliminary data.</text>
</comment>
<proteinExistence type="predicted"/>
<sequence>MVHPDVYEKKAIALEKALLSIYYGRYQYNFATVINKSQVTIFLVKRQYKPLYIYITIQSELNEQDQLIKLCNEFIHKMIYIYIHSYIILNLAQALFKQRMFEQVIESWDEVIKKKERQQEYYVEKIKAVNEQNGYPEAIQICNIVINLQLDNEIDIQNWKSIKQSKSNQ</sequence>
<organism evidence="1 2">
    <name type="scientific">Paramecium pentaurelia</name>
    <dbReference type="NCBI Taxonomy" id="43138"/>
    <lineage>
        <taxon>Eukaryota</taxon>
        <taxon>Sar</taxon>
        <taxon>Alveolata</taxon>
        <taxon>Ciliophora</taxon>
        <taxon>Intramacronucleata</taxon>
        <taxon>Oligohymenophorea</taxon>
        <taxon>Peniculida</taxon>
        <taxon>Parameciidae</taxon>
        <taxon>Paramecium</taxon>
    </lineage>
</organism>
<name>A0A8S1XMI7_9CILI</name>
<dbReference type="Proteomes" id="UP000689195">
    <property type="component" value="Unassembled WGS sequence"/>
</dbReference>
<reference evidence="1" key="1">
    <citation type="submission" date="2021-01" db="EMBL/GenBank/DDBJ databases">
        <authorList>
            <consortium name="Genoscope - CEA"/>
            <person name="William W."/>
        </authorList>
    </citation>
    <scope>NUCLEOTIDE SEQUENCE</scope>
</reference>
<dbReference type="EMBL" id="CAJJDO010000131">
    <property type="protein sequence ID" value="CAD8202375.1"/>
    <property type="molecule type" value="Genomic_DNA"/>
</dbReference>
<evidence type="ECO:0000313" key="2">
    <source>
        <dbReference type="Proteomes" id="UP000689195"/>
    </source>
</evidence>
<protein>
    <submittedName>
        <fullName evidence="1">Uncharacterized protein</fullName>
    </submittedName>
</protein>
<dbReference type="AlphaFoldDB" id="A0A8S1XMI7"/>
<evidence type="ECO:0000313" key="1">
    <source>
        <dbReference type="EMBL" id="CAD8202375.1"/>
    </source>
</evidence>
<keyword evidence="2" id="KW-1185">Reference proteome</keyword>
<gene>
    <name evidence="1" type="ORF">PPENT_87.1.T1310003</name>
</gene>